<protein>
    <submittedName>
        <fullName evidence="2">MaoC family dehydratase</fullName>
    </submittedName>
</protein>
<gene>
    <name evidence="2" type="ORF">HH308_20580</name>
</gene>
<evidence type="ECO:0000259" key="1">
    <source>
        <dbReference type="Pfam" id="PF13452"/>
    </source>
</evidence>
<reference evidence="2 3" key="1">
    <citation type="submission" date="2020-04" db="EMBL/GenBank/DDBJ databases">
        <title>Gordonia sp. nov. TBRC 11910.</title>
        <authorList>
            <person name="Suriyachadkun C."/>
        </authorList>
    </citation>
    <scope>NUCLEOTIDE SEQUENCE [LARGE SCALE GENOMIC DNA]</scope>
    <source>
        <strain evidence="2 3">TBRC 11910</strain>
    </source>
</reference>
<dbReference type="Proteomes" id="UP000550729">
    <property type="component" value="Unassembled WGS sequence"/>
</dbReference>
<evidence type="ECO:0000313" key="3">
    <source>
        <dbReference type="Proteomes" id="UP000550729"/>
    </source>
</evidence>
<dbReference type="InterPro" id="IPR039569">
    <property type="entry name" value="FAS1-like_DH_region"/>
</dbReference>
<dbReference type="EMBL" id="JABBNB010000025">
    <property type="protein sequence ID" value="NMO03615.1"/>
    <property type="molecule type" value="Genomic_DNA"/>
</dbReference>
<dbReference type="RefSeq" id="WP_170196121.1">
    <property type="nucleotide sequence ID" value="NZ_JABBNB010000025.1"/>
</dbReference>
<sequence>MPVIDQSVVGTQQPPLEYKVERGALRLFALAIGAADPVYTDLDAARAAGHRDLLVPPTYLFGLKLTGRSFADEARWLTDLGIDMRNILHGEQSFDYHALAYAGDELRFSPSITGLETKRGGALQFITRTISVVRIGDGERIVDMIETVAVREPAPPRAGEGAVR</sequence>
<organism evidence="2 3">
    <name type="scientific">Gordonia asplenii</name>
    <dbReference type="NCBI Taxonomy" id="2725283"/>
    <lineage>
        <taxon>Bacteria</taxon>
        <taxon>Bacillati</taxon>
        <taxon>Actinomycetota</taxon>
        <taxon>Actinomycetes</taxon>
        <taxon>Mycobacteriales</taxon>
        <taxon>Gordoniaceae</taxon>
        <taxon>Gordonia</taxon>
    </lineage>
</organism>
<name>A0A848L3I1_9ACTN</name>
<dbReference type="InterPro" id="IPR016709">
    <property type="entry name" value="HadA-like"/>
</dbReference>
<dbReference type="InterPro" id="IPR029069">
    <property type="entry name" value="HotDog_dom_sf"/>
</dbReference>
<dbReference type="SUPFAM" id="SSF54637">
    <property type="entry name" value="Thioesterase/thiol ester dehydrase-isomerase"/>
    <property type="match status" value="1"/>
</dbReference>
<dbReference type="AlphaFoldDB" id="A0A848L3I1"/>
<comment type="caution">
    <text evidence="2">The sequence shown here is derived from an EMBL/GenBank/DDBJ whole genome shotgun (WGS) entry which is preliminary data.</text>
</comment>
<dbReference type="PIRSF" id="PIRSF018072">
    <property type="entry name" value="UCP018072"/>
    <property type="match status" value="1"/>
</dbReference>
<proteinExistence type="predicted"/>
<dbReference type="Gene3D" id="3.10.129.10">
    <property type="entry name" value="Hotdog Thioesterase"/>
    <property type="match status" value="1"/>
</dbReference>
<dbReference type="Pfam" id="PF13452">
    <property type="entry name" value="FAS1_DH_region"/>
    <property type="match status" value="1"/>
</dbReference>
<dbReference type="CDD" id="cd03441">
    <property type="entry name" value="R_hydratase_like"/>
    <property type="match status" value="1"/>
</dbReference>
<keyword evidence="3" id="KW-1185">Reference proteome</keyword>
<feature type="domain" description="FAS1-like dehydratase" evidence="1">
    <location>
        <begin position="8"/>
        <end position="143"/>
    </location>
</feature>
<accession>A0A848L3I1</accession>
<evidence type="ECO:0000313" key="2">
    <source>
        <dbReference type="EMBL" id="NMO03615.1"/>
    </source>
</evidence>